<reference evidence="2 4" key="1">
    <citation type="journal article" date="2008" name="Science">
        <title>The Physcomitrella genome reveals evolutionary insights into the conquest of land by plants.</title>
        <authorList>
            <person name="Rensing S."/>
            <person name="Lang D."/>
            <person name="Zimmer A."/>
            <person name="Terry A."/>
            <person name="Salamov A."/>
            <person name="Shapiro H."/>
            <person name="Nishiyama T."/>
            <person name="Perroud P.-F."/>
            <person name="Lindquist E."/>
            <person name="Kamisugi Y."/>
            <person name="Tanahashi T."/>
            <person name="Sakakibara K."/>
            <person name="Fujita T."/>
            <person name="Oishi K."/>
            <person name="Shin-I T."/>
            <person name="Kuroki Y."/>
            <person name="Toyoda A."/>
            <person name="Suzuki Y."/>
            <person name="Hashimoto A."/>
            <person name="Yamaguchi K."/>
            <person name="Sugano A."/>
            <person name="Kohara Y."/>
            <person name="Fujiyama A."/>
            <person name="Anterola A."/>
            <person name="Aoki S."/>
            <person name="Ashton N."/>
            <person name="Barbazuk W.B."/>
            <person name="Barker E."/>
            <person name="Bennetzen J."/>
            <person name="Bezanilla M."/>
            <person name="Blankenship R."/>
            <person name="Cho S.H."/>
            <person name="Dutcher S."/>
            <person name="Estelle M."/>
            <person name="Fawcett J.A."/>
            <person name="Gundlach H."/>
            <person name="Hanada K."/>
            <person name="Heyl A."/>
            <person name="Hicks K.A."/>
            <person name="Hugh J."/>
            <person name="Lohr M."/>
            <person name="Mayer K."/>
            <person name="Melkozernov A."/>
            <person name="Murata T."/>
            <person name="Nelson D."/>
            <person name="Pils B."/>
            <person name="Prigge M."/>
            <person name="Reiss B."/>
            <person name="Renner T."/>
            <person name="Rombauts S."/>
            <person name="Rushton P."/>
            <person name="Sanderfoot A."/>
            <person name="Schween G."/>
            <person name="Shiu S.-H."/>
            <person name="Stueber K."/>
            <person name="Theodoulou F.L."/>
            <person name="Tu H."/>
            <person name="Van de Peer Y."/>
            <person name="Verrier P.J."/>
            <person name="Waters E."/>
            <person name="Wood A."/>
            <person name="Yang L."/>
            <person name="Cove D."/>
            <person name="Cuming A."/>
            <person name="Hasebe M."/>
            <person name="Lucas S."/>
            <person name="Mishler D.B."/>
            <person name="Reski R."/>
            <person name="Grigoriev I."/>
            <person name="Quatrano R.S."/>
            <person name="Boore J.L."/>
        </authorList>
    </citation>
    <scope>NUCLEOTIDE SEQUENCE [LARGE SCALE GENOMIC DNA]</scope>
    <source>
        <strain evidence="3 4">cv. Gransden 2004</strain>
    </source>
</reference>
<accession>A0A2K1IMQ7</accession>
<name>A0A2K1IMQ7_PHYPA</name>
<feature type="compositionally biased region" description="Acidic residues" evidence="1">
    <location>
        <begin position="1"/>
        <end position="10"/>
    </location>
</feature>
<keyword evidence="4" id="KW-1185">Reference proteome</keyword>
<reference evidence="3" key="3">
    <citation type="submission" date="2020-12" db="UniProtKB">
        <authorList>
            <consortium name="EnsemblPlants"/>
        </authorList>
    </citation>
    <scope>IDENTIFICATION</scope>
</reference>
<evidence type="ECO:0000313" key="3">
    <source>
        <dbReference type="EnsemblPlants" id="PAC:32903012.CDS.1"/>
    </source>
</evidence>
<evidence type="ECO:0000313" key="2">
    <source>
        <dbReference type="EMBL" id="PNR30561.1"/>
    </source>
</evidence>
<organism evidence="2">
    <name type="scientific">Physcomitrium patens</name>
    <name type="common">Spreading-leaved earth moss</name>
    <name type="synonym">Physcomitrella patens</name>
    <dbReference type="NCBI Taxonomy" id="3218"/>
    <lineage>
        <taxon>Eukaryota</taxon>
        <taxon>Viridiplantae</taxon>
        <taxon>Streptophyta</taxon>
        <taxon>Embryophyta</taxon>
        <taxon>Bryophyta</taxon>
        <taxon>Bryophytina</taxon>
        <taxon>Bryopsida</taxon>
        <taxon>Funariidae</taxon>
        <taxon>Funariales</taxon>
        <taxon>Funariaceae</taxon>
        <taxon>Physcomitrium</taxon>
    </lineage>
</organism>
<sequence>MDGQDQPEDEVVSHPHVQETEGEKSGGAFRRAFGRATKSRTFGSNFGSNPTGRSKI</sequence>
<gene>
    <name evidence="2" type="ORF">PHYPA_026877</name>
</gene>
<dbReference type="Gramene" id="Pp3c22_8290V3.1">
    <property type="protein sequence ID" value="PAC:32903012.CDS.1"/>
    <property type="gene ID" value="Pp3c22_8290"/>
</dbReference>
<dbReference type="AlphaFoldDB" id="A0A2K1IMQ7"/>
<evidence type="ECO:0000256" key="1">
    <source>
        <dbReference type="SAM" id="MobiDB-lite"/>
    </source>
</evidence>
<dbReference type="Proteomes" id="UP000006727">
    <property type="component" value="Chromosome 22"/>
</dbReference>
<dbReference type="EMBL" id="ABEU02000022">
    <property type="protein sequence ID" value="PNR30561.1"/>
    <property type="molecule type" value="Genomic_DNA"/>
</dbReference>
<dbReference type="EnsemblPlants" id="Pp3c22_8290V3.1">
    <property type="protein sequence ID" value="PAC:32903012.CDS.1"/>
    <property type="gene ID" value="Pp3c22_8290"/>
</dbReference>
<evidence type="ECO:0000313" key="4">
    <source>
        <dbReference type="Proteomes" id="UP000006727"/>
    </source>
</evidence>
<feature type="region of interest" description="Disordered" evidence="1">
    <location>
        <begin position="1"/>
        <end position="56"/>
    </location>
</feature>
<feature type="compositionally biased region" description="Basic and acidic residues" evidence="1">
    <location>
        <begin position="11"/>
        <end position="24"/>
    </location>
</feature>
<proteinExistence type="predicted"/>
<dbReference type="InParanoid" id="A0A2K1IMQ7"/>
<feature type="compositionally biased region" description="Polar residues" evidence="1">
    <location>
        <begin position="39"/>
        <end position="56"/>
    </location>
</feature>
<reference evidence="2 4" key="2">
    <citation type="journal article" date="2018" name="Plant J.">
        <title>The Physcomitrella patens chromosome-scale assembly reveals moss genome structure and evolution.</title>
        <authorList>
            <person name="Lang D."/>
            <person name="Ullrich K.K."/>
            <person name="Murat F."/>
            <person name="Fuchs J."/>
            <person name="Jenkins J."/>
            <person name="Haas F.B."/>
            <person name="Piednoel M."/>
            <person name="Gundlach H."/>
            <person name="Van Bel M."/>
            <person name="Meyberg R."/>
            <person name="Vives C."/>
            <person name="Morata J."/>
            <person name="Symeonidi A."/>
            <person name="Hiss M."/>
            <person name="Muchero W."/>
            <person name="Kamisugi Y."/>
            <person name="Saleh O."/>
            <person name="Blanc G."/>
            <person name="Decker E.L."/>
            <person name="van Gessel N."/>
            <person name="Grimwood J."/>
            <person name="Hayes R.D."/>
            <person name="Graham S.W."/>
            <person name="Gunter L.E."/>
            <person name="McDaniel S.F."/>
            <person name="Hoernstein S.N.W."/>
            <person name="Larsson A."/>
            <person name="Li F.W."/>
            <person name="Perroud P.F."/>
            <person name="Phillips J."/>
            <person name="Ranjan P."/>
            <person name="Rokshar D.S."/>
            <person name="Rothfels C.J."/>
            <person name="Schneider L."/>
            <person name="Shu S."/>
            <person name="Stevenson D.W."/>
            <person name="Thummler F."/>
            <person name="Tillich M."/>
            <person name="Villarreal Aguilar J.C."/>
            <person name="Widiez T."/>
            <person name="Wong G.K."/>
            <person name="Wymore A."/>
            <person name="Zhang Y."/>
            <person name="Zimmer A.D."/>
            <person name="Quatrano R.S."/>
            <person name="Mayer K.F.X."/>
            <person name="Goodstein D."/>
            <person name="Casacuberta J.M."/>
            <person name="Vandepoele K."/>
            <person name="Reski R."/>
            <person name="Cuming A.C."/>
            <person name="Tuskan G.A."/>
            <person name="Maumus F."/>
            <person name="Salse J."/>
            <person name="Schmutz J."/>
            <person name="Rensing S.A."/>
        </authorList>
    </citation>
    <scope>NUCLEOTIDE SEQUENCE [LARGE SCALE GENOMIC DNA]</scope>
    <source>
        <strain evidence="3 4">cv. Gransden 2004</strain>
    </source>
</reference>
<protein>
    <submittedName>
        <fullName evidence="2 3">Uncharacterized protein</fullName>
    </submittedName>
</protein>